<gene>
    <name evidence="3" type="ORF">E2562_002088</name>
</gene>
<dbReference type="Proteomes" id="UP000479710">
    <property type="component" value="Unassembled WGS sequence"/>
</dbReference>
<dbReference type="InterPro" id="IPR021109">
    <property type="entry name" value="Peptidase_aspartic_dom_sf"/>
</dbReference>
<keyword evidence="4" id="KW-1185">Reference proteome</keyword>
<dbReference type="EMBL" id="SPHZ02000003">
    <property type="protein sequence ID" value="KAF0922838.1"/>
    <property type="molecule type" value="Genomic_DNA"/>
</dbReference>
<reference evidence="3 4" key="1">
    <citation type="submission" date="2019-11" db="EMBL/GenBank/DDBJ databases">
        <title>Whole genome sequence of Oryza granulata.</title>
        <authorList>
            <person name="Li W."/>
        </authorList>
    </citation>
    <scope>NUCLEOTIDE SEQUENCE [LARGE SCALE GENOMIC DNA]</scope>
    <source>
        <strain evidence="4">cv. Menghai</strain>
        <tissue evidence="3">Leaf</tissue>
    </source>
</reference>
<evidence type="ECO:0000313" key="3">
    <source>
        <dbReference type="EMBL" id="KAF0922838.1"/>
    </source>
</evidence>
<dbReference type="InterPro" id="IPR033121">
    <property type="entry name" value="PEPTIDASE_A1"/>
</dbReference>
<accession>A0A6G1EDH9</accession>
<dbReference type="Gene3D" id="2.40.70.10">
    <property type="entry name" value="Acid Proteases"/>
    <property type="match status" value="1"/>
</dbReference>
<evidence type="ECO:0000259" key="2">
    <source>
        <dbReference type="PROSITE" id="PS51767"/>
    </source>
</evidence>
<feature type="domain" description="Peptidase A1" evidence="2">
    <location>
        <begin position="1"/>
        <end position="66"/>
    </location>
</feature>
<dbReference type="SUPFAM" id="SSF50630">
    <property type="entry name" value="Acid proteases"/>
    <property type="match status" value="1"/>
</dbReference>
<feature type="region of interest" description="Disordered" evidence="1">
    <location>
        <begin position="68"/>
        <end position="97"/>
    </location>
</feature>
<organism evidence="3 4">
    <name type="scientific">Oryza meyeriana var. granulata</name>
    <dbReference type="NCBI Taxonomy" id="110450"/>
    <lineage>
        <taxon>Eukaryota</taxon>
        <taxon>Viridiplantae</taxon>
        <taxon>Streptophyta</taxon>
        <taxon>Embryophyta</taxon>
        <taxon>Tracheophyta</taxon>
        <taxon>Spermatophyta</taxon>
        <taxon>Magnoliopsida</taxon>
        <taxon>Liliopsida</taxon>
        <taxon>Poales</taxon>
        <taxon>Poaceae</taxon>
        <taxon>BOP clade</taxon>
        <taxon>Oryzoideae</taxon>
        <taxon>Oryzeae</taxon>
        <taxon>Oryzinae</taxon>
        <taxon>Oryza</taxon>
        <taxon>Oryza meyeriana</taxon>
    </lineage>
</organism>
<dbReference type="PROSITE" id="PS51767">
    <property type="entry name" value="PEPTIDASE_A1"/>
    <property type="match status" value="1"/>
</dbReference>
<evidence type="ECO:0000256" key="1">
    <source>
        <dbReference type="SAM" id="MobiDB-lite"/>
    </source>
</evidence>
<sequence>MSLVFVGGAVMELKTKNFLYSDNRIGLDCLTILPSQDEDGFSLLGSLIQTGTHMIFDIHGSKLCSTRPTAAQGGMSGARHGRGARQELDETGGGSGD</sequence>
<name>A0A6G1EDH9_9ORYZ</name>
<evidence type="ECO:0000313" key="4">
    <source>
        <dbReference type="Proteomes" id="UP000479710"/>
    </source>
</evidence>
<proteinExistence type="predicted"/>
<dbReference type="AlphaFoldDB" id="A0A6G1EDH9"/>
<dbReference type="OrthoDB" id="696385at2759"/>
<comment type="caution">
    <text evidence="3">The sequence shown here is derived from an EMBL/GenBank/DDBJ whole genome shotgun (WGS) entry which is preliminary data.</text>
</comment>
<protein>
    <recommendedName>
        <fullName evidence="2">Peptidase A1 domain-containing protein</fullName>
    </recommendedName>
</protein>